<dbReference type="GO" id="GO:0004673">
    <property type="term" value="F:protein histidine kinase activity"/>
    <property type="evidence" value="ECO:0007669"/>
    <property type="project" value="UniProtKB-EC"/>
</dbReference>
<dbReference type="NCBIfam" id="TIGR00229">
    <property type="entry name" value="sensory_box"/>
    <property type="match status" value="1"/>
</dbReference>
<evidence type="ECO:0000256" key="4">
    <source>
        <dbReference type="ARBA" id="ARBA00022475"/>
    </source>
</evidence>
<dbReference type="InterPro" id="IPR035965">
    <property type="entry name" value="PAS-like_dom_sf"/>
</dbReference>
<organism evidence="19 20">
    <name type="scientific">Solidesulfovibrio aerotolerans</name>
    <dbReference type="NCBI Taxonomy" id="295255"/>
    <lineage>
        <taxon>Bacteria</taxon>
        <taxon>Pseudomonadati</taxon>
        <taxon>Thermodesulfobacteriota</taxon>
        <taxon>Desulfovibrionia</taxon>
        <taxon>Desulfovibrionales</taxon>
        <taxon>Desulfovibrionaceae</taxon>
        <taxon>Solidesulfovibrio</taxon>
    </lineage>
</organism>
<name>A0A7C9IUJ4_9BACT</name>
<dbReference type="Gene3D" id="3.30.450.20">
    <property type="entry name" value="PAS domain"/>
    <property type="match status" value="2"/>
</dbReference>
<keyword evidence="12" id="KW-0902">Two-component regulatory system</keyword>
<keyword evidence="9" id="KW-0418">Kinase</keyword>
<dbReference type="Pfam" id="PF02743">
    <property type="entry name" value="dCache_1"/>
    <property type="match status" value="1"/>
</dbReference>
<dbReference type="InterPro" id="IPR036890">
    <property type="entry name" value="HATPase_C_sf"/>
</dbReference>
<feature type="domain" description="PAC" evidence="17">
    <location>
        <begin position="443"/>
        <end position="499"/>
    </location>
</feature>
<dbReference type="Gene3D" id="3.30.565.10">
    <property type="entry name" value="Histidine kinase-like ATPase, C-terminal domain"/>
    <property type="match status" value="1"/>
</dbReference>
<evidence type="ECO:0000256" key="3">
    <source>
        <dbReference type="ARBA" id="ARBA00012438"/>
    </source>
</evidence>
<keyword evidence="8" id="KW-0547">Nucleotide-binding</keyword>
<evidence type="ECO:0000256" key="13">
    <source>
        <dbReference type="ARBA" id="ARBA00023136"/>
    </source>
</evidence>
<dbReference type="EC" id="2.7.13.3" evidence="3"/>
<evidence type="ECO:0000256" key="10">
    <source>
        <dbReference type="ARBA" id="ARBA00022840"/>
    </source>
</evidence>
<keyword evidence="20" id="KW-1185">Reference proteome</keyword>
<evidence type="ECO:0000256" key="14">
    <source>
        <dbReference type="SAM" id="Phobius"/>
    </source>
</evidence>
<dbReference type="Pfam" id="PF08448">
    <property type="entry name" value="PAS_4"/>
    <property type="match status" value="1"/>
</dbReference>
<keyword evidence="5" id="KW-0597">Phosphoprotein</keyword>
<sequence>MKAISTMSIRGGLVLLVLLAVLPSLALQVYDGVQQRRHLVADASTKASQAAAAMAQVQERITESTRLLLTALAAMPELRQLDSAVCTSLFAALLGQNPIYANIVIIDTQGDVIASGRPLVRVNLSDRKHFRDAMALKQFMTGEYIISSTSGQPVFPFALPLYDSSGALLGVLAVAVDMSSFDTAYAALRMPAGTTFGITDHKGVRLYYLPPTATNPLGSPIRGEIWQAIDSGGNQGVFLKPGSDGVRRQYAFHKLRLSPIAPAYMAFVVGVPEETILGPARQALFHNLILLAATTGLALGVAWFIGGGVIAARLDRIADTAARIGQGQRSARTGLPHGGAGIAKVAGNLDAMAELLAANDEAREHALAALRQSQERMAHITASMADWIWEIDENDCYVHLGDKVRLALGYEPAQLVGKSYYSFLAPGEEATLRPVIEAAKAERSPLIDLINWRLTVEGKRRCLMTSGVAWHDETGSFRGYRGVDKDVTERVEADRAIRASLAEKEILLKEIHHRVKNNLQIISSLLYLQSEQVKDPIALESFRVSRNRIASMALVHEEIYRSADLSHIRLDTYITDLLPKIFGQGPKDSPLDLRCILAPVTVPIEQAVPAGLAVNELLTNAHKHAFFGRENPVLTVTLAQTDDAITITIADDGPGLPTDFDLEQTGTLGMQLVLNLARQLGGSINARNDSGATFILRFPKADDTGASRS</sequence>
<dbReference type="Proteomes" id="UP000482487">
    <property type="component" value="Unassembled WGS sequence"/>
</dbReference>
<evidence type="ECO:0000259" key="18">
    <source>
        <dbReference type="PROSITE" id="PS50885"/>
    </source>
</evidence>
<comment type="catalytic activity">
    <reaction evidence="1">
        <text>ATP + protein L-histidine = ADP + protein N-phospho-L-histidine.</text>
        <dbReference type="EC" id="2.7.13.3"/>
    </reaction>
</comment>
<dbReference type="PROSITE" id="PS50112">
    <property type="entry name" value="PAS"/>
    <property type="match status" value="1"/>
</dbReference>
<evidence type="ECO:0000259" key="15">
    <source>
        <dbReference type="PROSITE" id="PS50109"/>
    </source>
</evidence>
<dbReference type="Pfam" id="PF02518">
    <property type="entry name" value="HATPase_c"/>
    <property type="match status" value="1"/>
</dbReference>
<evidence type="ECO:0000256" key="8">
    <source>
        <dbReference type="ARBA" id="ARBA00022741"/>
    </source>
</evidence>
<dbReference type="AlphaFoldDB" id="A0A7C9IUJ4"/>
<keyword evidence="7 14" id="KW-0812">Transmembrane</keyword>
<dbReference type="SUPFAM" id="SSF103190">
    <property type="entry name" value="Sensory domain-like"/>
    <property type="match status" value="1"/>
</dbReference>
<dbReference type="InterPro" id="IPR000014">
    <property type="entry name" value="PAS"/>
</dbReference>
<keyword evidence="6" id="KW-0808">Transferase</keyword>
<dbReference type="Pfam" id="PF07568">
    <property type="entry name" value="HisKA_2"/>
    <property type="match status" value="1"/>
</dbReference>
<feature type="domain" description="PAC" evidence="17">
    <location>
        <begin position="140"/>
        <end position="190"/>
    </location>
</feature>
<proteinExistence type="predicted"/>
<evidence type="ECO:0000259" key="16">
    <source>
        <dbReference type="PROSITE" id="PS50112"/>
    </source>
</evidence>
<evidence type="ECO:0000256" key="12">
    <source>
        <dbReference type="ARBA" id="ARBA00023012"/>
    </source>
</evidence>
<keyword evidence="13 14" id="KW-0472">Membrane</keyword>
<dbReference type="PROSITE" id="PS50113">
    <property type="entry name" value="PAC"/>
    <property type="match status" value="2"/>
</dbReference>
<accession>A0A7C9IUJ4</accession>
<evidence type="ECO:0000313" key="20">
    <source>
        <dbReference type="Proteomes" id="UP000482487"/>
    </source>
</evidence>
<keyword evidence="10" id="KW-0067">ATP-binding</keyword>
<dbReference type="PANTHER" id="PTHR43065:SF23">
    <property type="entry name" value="SENSOR HISTIDINE KINASE PDTAS"/>
    <property type="match status" value="1"/>
</dbReference>
<evidence type="ECO:0000256" key="7">
    <source>
        <dbReference type="ARBA" id="ARBA00022692"/>
    </source>
</evidence>
<comment type="subcellular location">
    <subcellularLocation>
        <location evidence="2">Cell membrane</location>
        <topology evidence="2">Multi-pass membrane protein</topology>
    </subcellularLocation>
</comment>
<dbReference type="SUPFAM" id="SSF55874">
    <property type="entry name" value="ATPase domain of HSP90 chaperone/DNA topoisomerase II/histidine kinase"/>
    <property type="match status" value="1"/>
</dbReference>
<dbReference type="OrthoDB" id="5342108at2"/>
<feature type="domain" description="PAS" evidence="16">
    <location>
        <begin position="373"/>
        <end position="443"/>
    </location>
</feature>
<dbReference type="GO" id="GO:0000160">
    <property type="term" value="P:phosphorelay signal transduction system"/>
    <property type="evidence" value="ECO:0007669"/>
    <property type="project" value="UniProtKB-KW"/>
</dbReference>
<evidence type="ECO:0000313" key="19">
    <source>
        <dbReference type="EMBL" id="MYL83700.1"/>
    </source>
</evidence>
<dbReference type="SUPFAM" id="SSF55785">
    <property type="entry name" value="PYP-like sensor domain (PAS domain)"/>
    <property type="match status" value="1"/>
</dbReference>
<dbReference type="InterPro" id="IPR029151">
    <property type="entry name" value="Sensor-like_sf"/>
</dbReference>
<dbReference type="PROSITE" id="PS50109">
    <property type="entry name" value="HIS_KIN"/>
    <property type="match status" value="1"/>
</dbReference>
<evidence type="ECO:0000256" key="1">
    <source>
        <dbReference type="ARBA" id="ARBA00000085"/>
    </source>
</evidence>
<dbReference type="InterPro" id="IPR000700">
    <property type="entry name" value="PAS-assoc_C"/>
</dbReference>
<dbReference type="InterPro" id="IPR003660">
    <property type="entry name" value="HAMP_dom"/>
</dbReference>
<dbReference type="InterPro" id="IPR013656">
    <property type="entry name" value="PAS_4"/>
</dbReference>
<keyword evidence="11 14" id="KW-1133">Transmembrane helix</keyword>
<evidence type="ECO:0000256" key="5">
    <source>
        <dbReference type="ARBA" id="ARBA00022553"/>
    </source>
</evidence>
<dbReference type="EMBL" id="WVUD01000018">
    <property type="protein sequence ID" value="MYL83700.1"/>
    <property type="molecule type" value="Genomic_DNA"/>
</dbReference>
<dbReference type="InterPro" id="IPR005467">
    <property type="entry name" value="His_kinase_dom"/>
</dbReference>
<dbReference type="CDD" id="cd12914">
    <property type="entry name" value="PDC1_DGC_like"/>
    <property type="match status" value="1"/>
</dbReference>
<dbReference type="PROSITE" id="PS50885">
    <property type="entry name" value="HAMP"/>
    <property type="match status" value="1"/>
</dbReference>
<gene>
    <name evidence="19" type="ORF">GTA51_11240</name>
</gene>
<dbReference type="SMART" id="SM00091">
    <property type="entry name" value="PAS"/>
    <property type="match status" value="1"/>
</dbReference>
<evidence type="ECO:0000256" key="11">
    <source>
        <dbReference type="ARBA" id="ARBA00022989"/>
    </source>
</evidence>
<feature type="domain" description="HAMP" evidence="18">
    <location>
        <begin position="308"/>
        <end position="361"/>
    </location>
</feature>
<feature type="transmembrane region" description="Helical" evidence="14">
    <location>
        <begin position="284"/>
        <end position="306"/>
    </location>
</feature>
<keyword evidence="4" id="KW-1003">Cell membrane</keyword>
<comment type="caution">
    <text evidence="19">The sequence shown here is derived from an EMBL/GenBank/DDBJ whole genome shotgun (WGS) entry which is preliminary data.</text>
</comment>
<dbReference type="GO" id="GO:0005886">
    <property type="term" value="C:plasma membrane"/>
    <property type="evidence" value="ECO:0007669"/>
    <property type="project" value="UniProtKB-SubCell"/>
</dbReference>
<dbReference type="InterPro" id="IPR003594">
    <property type="entry name" value="HATPase_dom"/>
</dbReference>
<dbReference type="InterPro" id="IPR011495">
    <property type="entry name" value="Sig_transdc_His_kin_sub2_dim/P"/>
</dbReference>
<protein>
    <recommendedName>
        <fullName evidence="3">histidine kinase</fullName>
        <ecNumber evidence="3">2.7.13.3</ecNumber>
    </recommendedName>
</protein>
<feature type="domain" description="Histidine kinase" evidence="15">
    <location>
        <begin position="613"/>
        <end position="702"/>
    </location>
</feature>
<evidence type="ECO:0000256" key="2">
    <source>
        <dbReference type="ARBA" id="ARBA00004651"/>
    </source>
</evidence>
<dbReference type="PANTHER" id="PTHR43065">
    <property type="entry name" value="SENSOR HISTIDINE KINASE"/>
    <property type="match status" value="1"/>
</dbReference>
<evidence type="ECO:0000256" key="9">
    <source>
        <dbReference type="ARBA" id="ARBA00022777"/>
    </source>
</evidence>
<dbReference type="InterPro" id="IPR033479">
    <property type="entry name" value="dCache_1"/>
</dbReference>
<evidence type="ECO:0000256" key="6">
    <source>
        <dbReference type="ARBA" id="ARBA00022679"/>
    </source>
</evidence>
<dbReference type="SMART" id="SM00387">
    <property type="entry name" value="HATPase_c"/>
    <property type="match status" value="1"/>
</dbReference>
<reference evidence="19 20" key="1">
    <citation type="submission" date="2020-01" db="EMBL/GenBank/DDBJ databases">
        <title>Genome sequence of Desulfovibrio aerotolerans DSM 16695(T).</title>
        <authorList>
            <person name="Karnachuk O."/>
            <person name="Avakyan M."/>
            <person name="Mardanov A."/>
            <person name="Kadnikov V."/>
            <person name="Ravin N."/>
        </authorList>
    </citation>
    <scope>NUCLEOTIDE SEQUENCE [LARGE SCALE GENOMIC DNA]</scope>
    <source>
        <strain evidence="19 20">DSM 16695</strain>
    </source>
</reference>
<dbReference type="GO" id="GO:0005524">
    <property type="term" value="F:ATP binding"/>
    <property type="evidence" value="ECO:0007669"/>
    <property type="project" value="UniProtKB-KW"/>
</dbReference>
<evidence type="ECO:0000259" key="17">
    <source>
        <dbReference type="PROSITE" id="PS50113"/>
    </source>
</evidence>
<dbReference type="CDD" id="cd00130">
    <property type="entry name" value="PAS"/>
    <property type="match status" value="1"/>
</dbReference>
<dbReference type="CDD" id="cd12915">
    <property type="entry name" value="PDC2_DGC_like"/>
    <property type="match status" value="1"/>
</dbReference>